<dbReference type="Gene3D" id="3.40.50.1240">
    <property type="entry name" value="Phosphoglycerate mutase-like"/>
    <property type="match status" value="1"/>
</dbReference>
<dbReference type="InterPro" id="IPR039775">
    <property type="entry name" value="PHTF1/2"/>
</dbReference>
<evidence type="ECO:0000256" key="13">
    <source>
        <dbReference type="ARBA" id="ARBA00023268"/>
    </source>
</evidence>
<evidence type="ECO:0000256" key="16">
    <source>
        <dbReference type="SAM" id="Phobius"/>
    </source>
</evidence>
<evidence type="ECO:0000256" key="12">
    <source>
        <dbReference type="ARBA" id="ARBA00023180"/>
    </source>
</evidence>
<proteinExistence type="inferred from homology"/>
<feature type="transmembrane region" description="Helical" evidence="16">
    <location>
        <begin position="383"/>
        <end position="400"/>
    </location>
</feature>
<dbReference type="SUPFAM" id="SSF53254">
    <property type="entry name" value="Phosphoglycerate mutase-like"/>
    <property type="match status" value="1"/>
</dbReference>
<dbReference type="FunFam" id="3.40.50.1240:FF:000001">
    <property type="entry name" value="6-phosphofructo-2-kinase/fructose-2, 6-bisphosphatase 3 isoform 2"/>
    <property type="match status" value="1"/>
</dbReference>
<dbReference type="Pfam" id="PF01591">
    <property type="entry name" value="6PF2K"/>
    <property type="match status" value="1"/>
</dbReference>
<dbReference type="AlphaFoldDB" id="A0A4Z2B9Z9"/>
<keyword evidence="4" id="KW-0808">Transferase</keyword>
<evidence type="ECO:0000256" key="11">
    <source>
        <dbReference type="ARBA" id="ARBA00023136"/>
    </source>
</evidence>
<feature type="transmembrane region" description="Helical" evidence="16">
    <location>
        <begin position="436"/>
        <end position="460"/>
    </location>
</feature>
<dbReference type="SUPFAM" id="SSF52540">
    <property type="entry name" value="P-loop containing nucleoside triphosphate hydrolases"/>
    <property type="match status" value="1"/>
</dbReference>
<dbReference type="GO" id="GO:0003873">
    <property type="term" value="F:6-phosphofructo-2-kinase activity"/>
    <property type="evidence" value="ECO:0007669"/>
    <property type="project" value="InterPro"/>
</dbReference>
<evidence type="ECO:0000256" key="1">
    <source>
        <dbReference type="ARBA" id="ARBA00004141"/>
    </source>
</evidence>
<reference evidence="19 20" key="1">
    <citation type="submission" date="2019-04" db="EMBL/GenBank/DDBJ databases">
        <title>The sequence and de novo assembly of Takifugu bimaculatus genome using PacBio and Hi-C technologies.</title>
        <authorList>
            <person name="Xu P."/>
            <person name="Liu B."/>
            <person name="Zhou Z."/>
        </authorList>
    </citation>
    <scope>NUCLEOTIDE SEQUENCE [LARGE SCALE GENOMIC DNA]</scope>
    <source>
        <strain evidence="19">TB-2018</strain>
        <tissue evidence="19">Muscle</tissue>
    </source>
</reference>
<keyword evidence="8" id="KW-0378">Hydrolase</keyword>
<keyword evidence="6" id="KW-0547">Nucleotide-binding</keyword>
<comment type="caution">
    <text evidence="19">The sequence shown here is derived from an EMBL/GenBank/DDBJ whole genome shotgun (WGS) entry which is preliminary data.</text>
</comment>
<dbReference type="Pfam" id="PF00300">
    <property type="entry name" value="His_Phos_1"/>
    <property type="match status" value="1"/>
</dbReference>
<keyword evidence="5 16" id="KW-0812">Transmembrane</keyword>
<keyword evidence="9" id="KW-0067">ATP-binding</keyword>
<evidence type="ECO:0000256" key="6">
    <source>
        <dbReference type="ARBA" id="ARBA00022741"/>
    </source>
</evidence>
<keyword evidence="7" id="KW-0418">Kinase</keyword>
<keyword evidence="10 16" id="KW-1133">Transmembrane helix</keyword>
<feature type="region of interest" description="Disordered" evidence="15">
    <location>
        <begin position="1185"/>
        <end position="1212"/>
    </location>
</feature>
<dbReference type="PANTHER" id="PTHR12680">
    <property type="entry name" value="PUTATIVE HOMEODOMAIN TRANSCRIPTION FACTOR PHTF"/>
    <property type="match status" value="1"/>
</dbReference>
<dbReference type="InterPro" id="IPR013078">
    <property type="entry name" value="His_Pase_superF_clade-1"/>
</dbReference>
<sequence length="1263" mass="142253">MAKIAWYQEKIGAYDQQVWEKSLEQADLNGLNNKPKKVCYIKPDLIDVDLVKGSTFSKAKPESPWTALARKGLVRVLLFPFFFQWWIQVTSRSIFFGILILYFMQMAAVLLYSEVPGASASDVLGPMCLMLLLGTVHCQIVSTESSRGSSGSPSSSSSASPARRKRPRKSRGLKKTEENSSRNRNPEQKGSRQLHSNKNTSDEVSSEEEEAVIPQGPHRERHPAATCPSPGPGCPVRKRKLKPDPQTLKPQEEGGASIKAKPGEQDRLRPGIGSRPTSDTDDAVWEELLQGPDSASTGSSGSDNSRGCSDGLALPSMNTLSSDDDGRPQETSRNQLSWLQACHPSRDRVSAIIWEQGECKKADMSVLEISGIILTRVKLVEQGVGYLMLSGLITTILALLPLGFRMAQQLDVSSLGSMSLTELGLVAAGSSDAKTYVFFFITTVQRICLTGLLFFMMCVAERTYKQRLLFAKYFSHITSARKAKKSEIPHFRLKKVQNIKMWLSLRSFLRRRGPQRSVDVIVSTVFLLALSVSVIICAQLLHSHKTFLDSLMNWELMVWASSLLFFLLRLSTLGSETDCKYSNSSVLLTEQINVYRKMEKKPHKKDELSVVNNVLKLATKLMKELDTPFRLLGLTVNPLIYNFTRVVILSAVSAVVSDLLGFNIRFGRTPAAEEALLRQGRDDQAPAPVCRAGKLLSPCAGERACSLLLQLISSSNSVSGQQGGENVFLSCWTETSMSSFHVDNGSANSAEAKKTELRMNEKKCSWASYMTNSPTVIVMIGLPARGKTYMSKKLTRYLNWIGVPTKVFNLGVYRREAVGTYKSYDFFRHDNEEAMKIRKQCALVALQDVKAYLMKEGGQIAVFDATNTTRERRDLILSFGKENAFKVFFVESVCDDPEVIAANIMEVKVSSPDYPERHRERVMDDFLKRIECYKVTYQPLDPDDYDKDLSFIKMMNVGRRFLVNRVQDYIQSKIVYYLMNIHVHSHSIYLCRHGESSHNIEGRIGGDSELSHRGKQFAQALRVFIDEHNLADLKVWTSQLRRTIQTAEELRIPYEQWKILNEIDAGVCEEMTYEMIQNTFPEEFALRDQDKYHYRYPGGESYQDLVQRLEPVIMELERQGNVLVVCHQAVMRCLLAYFLDKGAEDLPYMKCPLHTVLKLTPVAYGCKVEMFYLNVEAVNTHRDRPLDKIPAEPSLTHRRNSYTPLSSHDQVKRPRLYSAGNQPWLPLAPTPSALMPEGRQSQESLCEGIAFDSPEDTGGCDRF</sequence>
<keyword evidence="13" id="KW-0511">Multifunctional enzyme</keyword>
<organism evidence="19 20">
    <name type="scientific">Takifugu bimaculatus</name>
    <dbReference type="NCBI Taxonomy" id="433685"/>
    <lineage>
        <taxon>Eukaryota</taxon>
        <taxon>Metazoa</taxon>
        <taxon>Chordata</taxon>
        <taxon>Craniata</taxon>
        <taxon>Vertebrata</taxon>
        <taxon>Euteleostomi</taxon>
        <taxon>Actinopterygii</taxon>
        <taxon>Neopterygii</taxon>
        <taxon>Teleostei</taxon>
        <taxon>Neoteleostei</taxon>
        <taxon>Acanthomorphata</taxon>
        <taxon>Eupercaria</taxon>
        <taxon>Tetraodontiformes</taxon>
        <taxon>Tetradontoidea</taxon>
        <taxon>Tetraodontidae</taxon>
        <taxon>Takifugu</taxon>
    </lineage>
</organism>
<feature type="transmembrane region" description="Helical" evidence="16">
    <location>
        <begin position="68"/>
        <end position="87"/>
    </location>
</feature>
<dbReference type="GO" id="GO:0005783">
    <property type="term" value="C:endoplasmic reticulum"/>
    <property type="evidence" value="ECO:0007669"/>
    <property type="project" value="InterPro"/>
</dbReference>
<dbReference type="GO" id="GO:0016787">
    <property type="term" value="F:hydrolase activity"/>
    <property type="evidence" value="ECO:0007669"/>
    <property type="project" value="UniProtKB-KW"/>
</dbReference>
<dbReference type="Gene3D" id="3.40.50.300">
    <property type="entry name" value="P-loop containing nucleotide triphosphate hydrolases"/>
    <property type="match status" value="1"/>
</dbReference>
<evidence type="ECO:0000256" key="8">
    <source>
        <dbReference type="ARBA" id="ARBA00022801"/>
    </source>
</evidence>
<evidence type="ECO:0000256" key="10">
    <source>
        <dbReference type="ARBA" id="ARBA00022989"/>
    </source>
</evidence>
<evidence type="ECO:0000256" key="15">
    <source>
        <dbReference type="SAM" id="MobiDB-lite"/>
    </source>
</evidence>
<dbReference type="Pfam" id="PF12129">
    <property type="entry name" value="PHTF1-2_N"/>
    <property type="match status" value="1"/>
</dbReference>
<keyword evidence="12" id="KW-0325">Glycoprotein</keyword>
<dbReference type="InterPro" id="IPR029033">
    <property type="entry name" value="His_PPase_superfam"/>
</dbReference>
<feature type="compositionally biased region" description="Low complexity" evidence="15">
    <location>
        <begin position="291"/>
        <end position="307"/>
    </location>
</feature>
<dbReference type="SMART" id="SM00855">
    <property type="entry name" value="PGAM"/>
    <property type="match status" value="1"/>
</dbReference>
<dbReference type="EMBL" id="SWLE01000018">
    <property type="protein sequence ID" value="TNM89183.1"/>
    <property type="molecule type" value="Genomic_DNA"/>
</dbReference>
<dbReference type="FunFam" id="3.40.50.300:FF:000047">
    <property type="entry name" value="6-phosphofructo-2-kinase/fructose-2, 6-bisphosphatase 3 isoform 2"/>
    <property type="match status" value="1"/>
</dbReference>
<feature type="region of interest" description="Disordered" evidence="15">
    <location>
        <begin position="143"/>
        <end position="333"/>
    </location>
</feature>
<feature type="domain" description="6-phosphofructo-2-kinase" evidence="17">
    <location>
        <begin position="763"/>
        <end position="984"/>
    </location>
</feature>
<dbReference type="InterPro" id="IPR003094">
    <property type="entry name" value="6Pfruct_kin"/>
</dbReference>
<dbReference type="GO" id="GO:0006000">
    <property type="term" value="P:fructose metabolic process"/>
    <property type="evidence" value="ECO:0007669"/>
    <property type="project" value="InterPro"/>
</dbReference>
<dbReference type="InterPro" id="IPR013079">
    <property type="entry name" value="6Phosfructo_kin"/>
</dbReference>
<gene>
    <name evidence="19" type="ORF">fugu_005438</name>
</gene>
<evidence type="ECO:0000256" key="5">
    <source>
        <dbReference type="ARBA" id="ARBA00022692"/>
    </source>
</evidence>
<dbReference type="InterPro" id="IPR027417">
    <property type="entry name" value="P-loop_NTPase"/>
</dbReference>
<comment type="similarity">
    <text evidence="2">In the C-terminal section; belongs to the phosphoglycerate mutase family.</text>
</comment>
<feature type="domain" description="PHTF1/2 N-terminal" evidence="18">
    <location>
        <begin position="4"/>
        <end position="145"/>
    </location>
</feature>
<feature type="binding site" evidence="14">
    <location>
        <position position="1042"/>
    </location>
    <ligand>
        <name>substrate</name>
    </ligand>
</feature>
<keyword evidence="3" id="KW-0597">Phosphoprotein</keyword>
<keyword evidence="20" id="KW-1185">Reference proteome</keyword>
<dbReference type="PRINTS" id="PR00991">
    <property type="entry name" value="6PFRUCTKNASE"/>
</dbReference>
<evidence type="ECO:0000256" key="14">
    <source>
        <dbReference type="PIRSR" id="PIRSR613078-2"/>
    </source>
</evidence>
<dbReference type="Proteomes" id="UP000516260">
    <property type="component" value="Chromosome 5"/>
</dbReference>
<dbReference type="PANTHER" id="PTHR12680:SF8">
    <property type="entry name" value="PROTEIN PHTF1"/>
    <property type="match status" value="1"/>
</dbReference>
<feature type="compositionally biased region" description="Low complexity" evidence="15">
    <location>
        <begin position="145"/>
        <end position="161"/>
    </location>
</feature>
<dbReference type="GO" id="GO:0016020">
    <property type="term" value="C:membrane"/>
    <property type="evidence" value="ECO:0007669"/>
    <property type="project" value="UniProtKB-SubCell"/>
</dbReference>
<dbReference type="InterPro" id="IPR021980">
    <property type="entry name" value="PHTF1/2_N"/>
</dbReference>
<evidence type="ECO:0000313" key="20">
    <source>
        <dbReference type="Proteomes" id="UP000516260"/>
    </source>
</evidence>
<evidence type="ECO:0000256" key="9">
    <source>
        <dbReference type="ARBA" id="ARBA00022840"/>
    </source>
</evidence>
<feature type="transmembrane region" description="Helical" evidence="16">
    <location>
        <begin position="93"/>
        <end position="112"/>
    </location>
</feature>
<accession>A0A4Z2B9Z9</accession>
<evidence type="ECO:0000256" key="3">
    <source>
        <dbReference type="ARBA" id="ARBA00022553"/>
    </source>
</evidence>
<protein>
    <submittedName>
        <fullName evidence="19">Uncharacterized protein</fullName>
    </submittedName>
</protein>
<dbReference type="GO" id="GO:0006003">
    <property type="term" value="P:fructose 2,6-bisphosphate metabolic process"/>
    <property type="evidence" value="ECO:0007669"/>
    <property type="project" value="InterPro"/>
</dbReference>
<name>A0A4Z2B9Z9_9TELE</name>
<evidence type="ECO:0000313" key="19">
    <source>
        <dbReference type="EMBL" id="TNM89183.1"/>
    </source>
</evidence>
<evidence type="ECO:0000259" key="17">
    <source>
        <dbReference type="Pfam" id="PF01591"/>
    </source>
</evidence>
<evidence type="ECO:0000259" key="18">
    <source>
        <dbReference type="Pfam" id="PF12129"/>
    </source>
</evidence>
<keyword evidence="11 16" id="KW-0472">Membrane</keyword>
<feature type="compositionally biased region" description="Basic and acidic residues" evidence="15">
    <location>
        <begin position="174"/>
        <end position="190"/>
    </location>
</feature>
<comment type="subcellular location">
    <subcellularLocation>
        <location evidence="1">Membrane</location>
        <topology evidence="1">Multi-pass membrane protein</topology>
    </subcellularLocation>
</comment>
<feature type="compositionally biased region" description="Basic residues" evidence="15">
    <location>
        <begin position="162"/>
        <end position="173"/>
    </location>
</feature>
<dbReference type="InterPro" id="IPR001345">
    <property type="entry name" value="PG/BPGM_mutase_AS"/>
</dbReference>
<dbReference type="GO" id="GO:0005524">
    <property type="term" value="F:ATP binding"/>
    <property type="evidence" value="ECO:0007669"/>
    <property type="project" value="UniProtKB-KW"/>
</dbReference>
<dbReference type="CDD" id="cd07067">
    <property type="entry name" value="HP_PGM_like"/>
    <property type="match status" value="1"/>
</dbReference>
<evidence type="ECO:0000256" key="2">
    <source>
        <dbReference type="ARBA" id="ARBA00008408"/>
    </source>
</evidence>
<feature type="binding site" evidence="14">
    <location>
        <begin position="992"/>
        <end position="999"/>
    </location>
    <ligand>
        <name>substrate</name>
    </ligand>
</feature>
<evidence type="ECO:0000256" key="7">
    <source>
        <dbReference type="ARBA" id="ARBA00022777"/>
    </source>
</evidence>
<feature type="transmembrane region" description="Helical" evidence="16">
    <location>
        <begin position="520"/>
        <end position="541"/>
    </location>
</feature>
<evidence type="ECO:0000256" key="4">
    <source>
        <dbReference type="ARBA" id="ARBA00022679"/>
    </source>
</evidence>
<dbReference type="PROSITE" id="PS00175">
    <property type="entry name" value="PG_MUTASE"/>
    <property type="match status" value="1"/>
</dbReference>